<dbReference type="EMBL" id="CP000927">
    <property type="protein sequence ID" value="ABZ71215.1"/>
    <property type="molecule type" value="Genomic_DNA"/>
</dbReference>
<dbReference type="AlphaFoldDB" id="B0T700"/>
<organism evidence="1">
    <name type="scientific">Caulobacter sp. (strain K31)</name>
    <dbReference type="NCBI Taxonomy" id="366602"/>
    <lineage>
        <taxon>Bacteria</taxon>
        <taxon>Pseudomonadati</taxon>
        <taxon>Pseudomonadota</taxon>
        <taxon>Alphaproteobacteria</taxon>
        <taxon>Caulobacterales</taxon>
        <taxon>Caulobacteraceae</taxon>
        <taxon>Caulobacter</taxon>
    </lineage>
</organism>
<evidence type="ECO:0000313" key="1">
    <source>
        <dbReference type="EMBL" id="ABZ71215.1"/>
    </source>
</evidence>
<dbReference type="STRING" id="366602.Caul_2087"/>
<gene>
    <name evidence="1" type="ordered locus">Caul_2087</name>
</gene>
<accession>B0T700</accession>
<reference evidence="1" key="1">
    <citation type="submission" date="2008-01" db="EMBL/GenBank/DDBJ databases">
        <title>Complete sequence of chromosome of Caulobacter sp. K31.</title>
        <authorList>
            <consortium name="US DOE Joint Genome Institute"/>
            <person name="Copeland A."/>
            <person name="Lucas S."/>
            <person name="Lapidus A."/>
            <person name="Barry K."/>
            <person name="Glavina del Rio T."/>
            <person name="Dalin E."/>
            <person name="Tice H."/>
            <person name="Pitluck S."/>
            <person name="Bruce D."/>
            <person name="Goodwin L."/>
            <person name="Thompson L.S."/>
            <person name="Brettin T."/>
            <person name="Detter J.C."/>
            <person name="Han C."/>
            <person name="Schmutz J."/>
            <person name="Larimer F."/>
            <person name="Land M."/>
            <person name="Hauser L."/>
            <person name="Kyrpides N."/>
            <person name="Kim E."/>
            <person name="Stephens C."/>
            <person name="Richardson P."/>
        </authorList>
    </citation>
    <scope>NUCLEOTIDE SEQUENCE [LARGE SCALE GENOMIC DNA]</scope>
    <source>
        <strain evidence="1">K31</strain>
    </source>
</reference>
<protein>
    <submittedName>
        <fullName evidence="1">Uncharacterized protein</fullName>
    </submittedName>
</protein>
<dbReference type="KEGG" id="cak:Caul_2087"/>
<sequence>MMRTSRGLMARLPGFRPGKAARPPEIVPASWTRYAELTGGIVATWLDEHTLAAMRLRDRLDDLVGGRDDEIRLPLTPWTAPDGTVGRIALPTPAQPSDLRLPLRLQLRISPAGGPRRGRAA</sequence>
<name>B0T700_CAUSK</name>
<dbReference type="HOGENOM" id="CLU_2033868_0_0_5"/>
<proteinExistence type="predicted"/>